<dbReference type="PROSITE" id="PS50119">
    <property type="entry name" value="ZF_BBOX"/>
    <property type="match status" value="2"/>
</dbReference>
<dbReference type="Pfam" id="PF01436">
    <property type="entry name" value="NHL"/>
    <property type="match status" value="1"/>
</dbReference>
<sequence>MDPSLGEQHVLRCHLCKAFVPIMHCDVCQIHLCKACVGDHLSDESKDHKVVPINKRESAPTCSKHLSKQCIIYCEQCDIPICVHCISSGEHEQHKKVDILKSFEKKKEVLQRDLEELEKSIFPKYQDISSYFRVQKADLNEQSQKLRTEVKEHGGYWHRVIHAITKQLTSDIDEMESKYFAILHKEENNINRIISEITHIIADLKTLLESNDVSLVFSYGSRNAEFNTLPSVQKFALPSFKPQKIDKVQIYHQFGSLIMSNEYGSTINVQASPSSCQDMLVSKTKRVITNIETEFGEINRLYSVCCKSDQEVWTSSDDHFMRLFSLQGELVKSIEFKSGNKPNDIAITKKGYLAYIDDSNHTLNIVKEPRIKEIRLRRWRPHGVCTTSSGDLLVIMDSDNNRESKVVRYYISKGKEKQSVQFDTNGQPLYSSGDIKHINENKNEDICVSICWAGAVVVVSREGKYRFTYNGPSTTATRSFNPYGITTDSQGRILTTDCNNHSIHILDQDGQFLRYIDNCGLCLPYGLCVDTKDNLFVAEWKSGVVKKIQNYMFPPC</sequence>
<dbReference type="InterPro" id="IPR000315">
    <property type="entry name" value="Znf_B-box"/>
</dbReference>
<protein>
    <recommendedName>
        <fullName evidence="4">B box-type domain-containing protein</fullName>
    </recommendedName>
</protein>
<dbReference type="PANTHER" id="PTHR25462:SF296">
    <property type="entry name" value="MEIOTIC P26, ISOFORM F"/>
    <property type="match status" value="1"/>
</dbReference>
<evidence type="ECO:0000259" key="4">
    <source>
        <dbReference type="PROSITE" id="PS50119"/>
    </source>
</evidence>
<feature type="domain" description="B box-type" evidence="4">
    <location>
        <begin position="57"/>
        <end position="99"/>
    </location>
</feature>
<dbReference type="PANTHER" id="PTHR25462">
    <property type="entry name" value="BONUS, ISOFORM C-RELATED"/>
    <property type="match status" value="1"/>
</dbReference>
<evidence type="ECO:0000256" key="2">
    <source>
        <dbReference type="PROSITE-ProRule" id="PRU00024"/>
    </source>
</evidence>
<dbReference type="EnsemblMetazoa" id="G29154.1">
    <property type="protein sequence ID" value="G29154.1:cds"/>
    <property type="gene ID" value="G29154"/>
</dbReference>
<dbReference type="SMART" id="SM00336">
    <property type="entry name" value="BBOX"/>
    <property type="match status" value="1"/>
</dbReference>
<feature type="domain" description="B box-type" evidence="4">
    <location>
        <begin position="8"/>
        <end position="53"/>
    </location>
</feature>
<dbReference type="Pfam" id="PF00643">
    <property type="entry name" value="zf-B_box"/>
    <property type="match status" value="1"/>
</dbReference>
<dbReference type="OrthoDB" id="153872at2759"/>
<dbReference type="PROSITE" id="PS51125">
    <property type="entry name" value="NHL"/>
    <property type="match status" value="1"/>
</dbReference>
<keyword evidence="2" id="KW-0862">Zinc</keyword>
<accession>A0A8W8LU53</accession>
<dbReference type="Gene3D" id="2.120.10.30">
    <property type="entry name" value="TolB, C-terminal domain"/>
    <property type="match status" value="2"/>
</dbReference>
<dbReference type="InterPro" id="IPR047153">
    <property type="entry name" value="TRIM45/56/19-like"/>
</dbReference>
<reference evidence="5" key="1">
    <citation type="submission" date="2022-08" db="UniProtKB">
        <authorList>
            <consortium name="EnsemblMetazoa"/>
        </authorList>
    </citation>
    <scope>IDENTIFICATION</scope>
    <source>
        <strain evidence="5">05x7-T-G4-1.051#20</strain>
    </source>
</reference>
<dbReference type="InterPro" id="IPR011042">
    <property type="entry name" value="6-blade_b-propeller_TolB-like"/>
</dbReference>
<dbReference type="InterPro" id="IPR001258">
    <property type="entry name" value="NHL_repeat"/>
</dbReference>
<feature type="repeat" description="NHL" evidence="3">
    <location>
        <begin position="481"/>
        <end position="509"/>
    </location>
</feature>
<dbReference type="Proteomes" id="UP000005408">
    <property type="component" value="Unassembled WGS sequence"/>
</dbReference>
<name>A0A8W8LU53_MAGGI</name>
<evidence type="ECO:0000313" key="5">
    <source>
        <dbReference type="EnsemblMetazoa" id="G29154.1:cds"/>
    </source>
</evidence>
<dbReference type="AlphaFoldDB" id="A0A8W8LU53"/>
<evidence type="ECO:0000256" key="1">
    <source>
        <dbReference type="ARBA" id="ARBA00022737"/>
    </source>
</evidence>
<dbReference type="SUPFAM" id="SSF57845">
    <property type="entry name" value="B-box zinc-binding domain"/>
    <property type="match status" value="1"/>
</dbReference>
<evidence type="ECO:0000313" key="6">
    <source>
        <dbReference type="Proteomes" id="UP000005408"/>
    </source>
</evidence>
<keyword evidence="1" id="KW-0677">Repeat</keyword>
<organism evidence="5 6">
    <name type="scientific">Magallana gigas</name>
    <name type="common">Pacific oyster</name>
    <name type="synonym">Crassostrea gigas</name>
    <dbReference type="NCBI Taxonomy" id="29159"/>
    <lineage>
        <taxon>Eukaryota</taxon>
        <taxon>Metazoa</taxon>
        <taxon>Spiralia</taxon>
        <taxon>Lophotrochozoa</taxon>
        <taxon>Mollusca</taxon>
        <taxon>Bivalvia</taxon>
        <taxon>Autobranchia</taxon>
        <taxon>Pteriomorphia</taxon>
        <taxon>Ostreida</taxon>
        <taxon>Ostreoidea</taxon>
        <taxon>Ostreidae</taxon>
        <taxon>Magallana</taxon>
    </lineage>
</organism>
<dbReference type="GO" id="GO:0008270">
    <property type="term" value="F:zinc ion binding"/>
    <property type="evidence" value="ECO:0007669"/>
    <property type="project" value="UniProtKB-KW"/>
</dbReference>
<dbReference type="CDD" id="cd19756">
    <property type="entry name" value="Bbox2"/>
    <property type="match status" value="1"/>
</dbReference>
<keyword evidence="6" id="KW-1185">Reference proteome</keyword>
<keyword evidence="2" id="KW-0863">Zinc-finger</keyword>
<dbReference type="SUPFAM" id="SSF101898">
    <property type="entry name" value="NHL repeat"/>
    <property type="match status" value="1"/>
</dbReference>
<proteinExistence type="predicted"/>
<evidence type="ECO:0000256" key="3">
    <source>
        <dbReference type="PROSITE-ProRule" id="PRU00504"/>
    </source>
</evidence>
<keyword evidence="2" id="KW-0479">Metal-binding</keyword>
<dbReference type="Gene3D" id="3.30.160.60">
    <property type="entry name" value="Classic Zinc Finger"/>
    <property type="match status" value="1"/>
</dbReference>